<keyword evidence="2" id="KW-1185">Reference proteome</keyword>
<reference evidence="1 2" key="1">
    <citation type="journal article" date="2014" name="Genome Announc.">
        <title>Draft Genome Sequence of Amycolatopsis lurida NRRL 2430, Producer of the Glycopeptide Family Antibiotic Ristocetin.</title>
        <authorList>
            <person name="Kwun M.J."/>
            <person name="Hong H.J."/>
        </authorList>
    </citation>
    <scope>NUCLEOTIDE SEQUENCE [LARGE SCALE GENOMIC DNA]</scope>
    <source>
        <strain evidence="1 2">NRRL 2430</strain>
    </source>
</reference>
<sequence length="72" mass="7657">MRPRVRRIGTVPVPNETALRGLLSTGPAAAAIAHAGLAQVTETIAESIAPYRRSDGSYLLYNTCFTIIATLT</sequence>
<dbReference type="RefSeq" id="WP_034311345.1">
    <property type="nucleotide sequence ID" value="NZ_JFBM01000012.1"/>
</dbReference>
<name>A0A2P2FUA4_AMYLU</name>
<evidence type="ECO:0000313" key="2">
    <source>
        <dbReference type="Proteomes" id="UP000256220"/>
    </source>
</evidence>
<dbReference type="Proteomes" id="UP000256220">
    <property type="component" value="Unassembled WGS sequence"/>
</dbReference>
<gene>
    <name evidence="1" type="ORF">BB31_15755</name>
</gene>
<dbReference type="EMBL" id="JFBM01000012">
    <property type="protein sequence ID" value="KFU80279.1"/>
    <property type="molecule type" value="Genomic_DNA"/>
</dbReference>
<organism evidence="1 2">
    <name type="scientific">Amycolatopsis lurida NRRL 2430</name>
    <dbReference type="NCBI Taxonomy" id="1460371"/>
    <lineage>
        <taxon>Bacteria</taxon>
        <taxon>Bacillati</taxon>
        <taxon>Actinomycetota</taxon>
        <taxon>Actinomycetes</taxon>
        <taxon>Pseudonocardiales</taxon>
        <taxon>Pseudonocardiaceae</taxon>
        <taxon>Amycolatopsis</taxon>
    </lineage>
</organism>
<evidence type="ECO:0000313" key="1">
    <source>
        <dbReference type="EMBL" id="KFU80279.1"/>
    </source>
</evidence>
<comment type="caution">
    <text evidence="1">The sequence shown here is derived from an EMBL/GenBank/DDBJ whole genome shotgun (WGS) entry which is preliminary data.</text>
</comment>
<proteinExistence type="predicted"/>
<accession>A0A2P2FUA4</accession>
<dbReference type="AlphaFoldDB" id="A0A2P2FUA4"/>
<protein>
    <submittedName>
        <fullName evidence="1">Uncharacterized protein</fullName>
    </submittedName>
</protein>